<dbReference type="PANTHER" id="PTHR21105:SF0">
    <property type="entry name" value="GH16255P"/>
    <property type="match status" value="1"/>
</dbReference>
<evidence type="ECO:0000256" key="3">
    <source>
        <dbReference type="SAM" id="Coils"/>
    </source>
</evidence>
<dbReference type="SUPFAM" id="SSF57424">
    <property type="entry name" value="LDL receptor-like module"/>
    <property type="match status" value="1"/>
</dbReference>
<feature type="signal peptide" evidence="4">
    <location>
        <begin position="1"/>
        <end position="22"/>
    </location>
</feature>
<keyword evidence="3" id="KW-0175">Coiled coil</keyword>
<organism evidence="5 6">
    <name type="scientific">Acrobeloides nanus</name>
    <dbReference type="NCBI Taxonomy" id="290746"/>
    <lineage>
        <taxon>Eukaryota</taxon>
        <taxon>Metazoa</taxon>
        <taxon>Ecdysozoa</taxon>
        <taxon>Nematoda</taxon>
        <taxon>Chromadorea</taxon>
        <taxon>Rhabditida</taxon>
        <taxon>Tylenchina</taxon>
        <taxon>Cephalobomorpha</taxon>
        <taxon>Cephaloboidea</taxon>
        <taxon>Cephalobidae</taxon>
        <taxon>Acrobeloides</taxon>
    </lineage>
</organism>
<evidence type="ECO:0000313" key="6">
    <source>
        <dbReference type="WBParaSite" id="ACRNAN_scaffold6078.g13812.t1"/>
    </source>
</evidence>
<reference evidence="6" key="1">
    <citation type="submission" date="2022-11" db="UniProtKB">
        <authorList>
            <consortium name="WormBaseParasite"/>
        </authorList>
    </citation>
    <scope>IDENTIFICATION</scope>
</reference>
<evidence type="ECO:0000256" key="2">
    <source>
        <dbReference type="PROSITE-ProRule" id="PRU00124"/>
    </source>
</evidence>
<dbReference type="PANTHER" id="PTHR21105">
    <property type="entry name" value="GH16255P"/>
    <property type="match status" value="1"/>
</dbReference>
<protein>
    <submittedName>
        <fullName evidence="6">Uncharacterized protein</fullName>
    </submittedName>
</protein>
<dbReference type="InterPro" id="IPR002172">
    <property type="entry name" value="LDrepeatLR_classA_rpt"/>
</dbReference>
<feature type="chain" id="PRO_5037777882" evidence="4">
    <location>
        <begin position="23"/>
        <end position="185"/>
    </location>
</feature>
<sequence length="185" mass="21090">MPLSTIFILFVILEATILLVEANEKNKNIDSLQEMLDFASKEFDLSHFNKQFSSTNSEEAIVTRLDDNVVTIYERRRTKSNLSSVKKTRYRIKSVIDGSRPPACSANGKPGSRLVCPTNDGQSRWWICISPHDLCDGVRDCDNGEDESPTFCLFYKATKRMKKSIDQKLHQLEQKVQKLALKDEA</sequence>
<keyword evidence="1" id="KW-1015">Disulfide bond</keyword>
<evidence type="ECO:0000256" key="1">
    <source>
        <dbReference type="ARBA" id="ARBA00023157"/>
    </source>
</evidence>
<dbReference type="GO" id="GO:0043195">
    <property type="term" value="C:terminal bouton"/>
    <property type="evidence" value="ECO:0007669"/>
    <property type="project" value="TreeGrafter"/>
</dbReference>
<evidence type="ECO:0000313" key="5">
    <source>
        <dbReference type="Proteomes" id="UP000887540"/>
    </source>
</evidence>
<dbReference type="PROSITE" id="PS01209">
    <property type="entry name" value="LDLRA_1"/>
    <property type="match status" value="1"/>
</dbReference>
<accession>A0A914E7B9</accession>
<dbReference type="Proteomes" id="UP000887540">
    <property type="component" value="Unplaced"/>
</dbReference>
<dbReference type="PROSITE" id="PS50068">
    <property type="entry name" value="LDLRA_2"/>
    <property type="match status" value="1"/>
</dbReference>
<dbReference type="InterPro" id="IPR023415">
    <property type="entry name" value="LDLR_class-A_CS"/>
</dbReference>
<dbReference type="AlphaFoldDB" id="A0A914E7B9"/>
<dbReference type="WBParaSite" id="ACRNAN_scaffold6078.g13812.t1">
    <property type="protein sequence ID" value="ACRNAN_scaffold6078.g13812.t1"/>
    <property type="gene ID" value="ACRNAN_scaffold6078.g13812"/>
</dbReference>
<comment type="caution">
    <text evidence="2">Lacks conserved residue(s) required for the propagation of feature annotation.</text>
</comment>
<keyword evidence="5" id="KW-1185">Reference proteome</keyword>
<dbReference type="InterPro" id="IPR036055">
    <property type="entry name" value="LDL_receptor-like_sf"/>
</dbReference>
<dbReference type="CDD" id="cd00112">
    <property type="entry name" value="LDLa"/>
    <property type="match status" value="1"/>
</dbReference>
<feature type="coiled-coil region" evidence="3">
    <location>
        <begin position="155"/>
        <end position="182"/>
    </location>
</feature>
<dbReference type="Gene3D" id="2.40.128.620">
    <property type="match status" value="1"/>
</dbReference>
<dbReference type="GO" id="GO:0030297">
    <property type="term" value="F:transmembrane receptor protein tyrosine kinase activator activity"/>
    <property type="evidence" value="ECO:0007669"/>
    <property type="project" value="TreeGrafter"/>
</dbReference>
<dbReference type="GO" id="GO:0043410">
    <property type="term" value="P:positive regulation of MAPK cascade"/>
    <property type="evidence" value="ECO:0007669"/>
    <property type="project" value="TreeGrafter"/>
</dbReference>
<proteinExistence type="predicted"/>
<keyword evidence="4" id="KW-0732">Signal</keyword>
<name>A0A914E7B9_9BILA</name>
<evidence type="ECO:0000256" key="4">
    <source>
        <dbReference type="SAM" id="SignalP"/>
    </source>
</evidence>